<accession>A0A1N6WRR0</accession>
<sequence length="199" mass="23256">MKKILLIEDRPGRQAQFFNNDEITYLNSLNYLNMPSEDKCREWLNVLNSKEQNGFNTYNLVIVHKSSLKPIGLSNLRELCKKNQIDLILFSGGLSQVLYQTMEFKSLSINSSNLYTDRLKEFLENYSNGLIVSLLELVYGDQWKLEVLLRYRQLKTRYDAEPNNEVKFELEDQISTLGQTIKDEIKNIDNSIDKIFISI</sequence>
<reference evidence="2" key="1">
    <citation type="submission" date="2017-01" db="EMBL/GenBank/DDBJ databases">
        <authorList>
            <person name="Varghese N."/>
            <person name="Submissions S."/>
        </authorList>
    </citation>
    <scope>NUCLEOTIDE SEQUENCE [LARGE SCALE GENOMIC DNA]</scope>
    <source>
        <strain evidence="2">DSM 15366</strain>
    </source>
</reference>
<dbReference type="EMBL" id="FTMA01000004">
    <property type="protein sequence ID" value="SIQ92716.1"/>
    <property type="molecule type" value="Genomic_DNA"/>
</dbReference>
<dbReference type="STRING" id="228959.SAMN05421797_104195"/>
<name>A0A1N6WRR0_9FLAO</name>
<evidence type="ECO:0000313" key="1">
    <source>
        <dbReference type="EMBL" id="SIQ92716.1"/>
    </source>
</evidence>
<dbReference type="Proteomes" id="UP000186953">
    <property type="component" value="Unassembled WGS sequence"/>
</dbReference>
<keyword evidence="2" id="KW-1185">Reference proteome</keyword>
<dbReference type="RefSeq" id="WP_076548849.1">
    <property type="nucleotide sequence ID" value="NZ_FTMA01000004.1"/>
</dbReference>
<protein>
    <submittedName>
        <fullName evidence="1">Uncharacterized protein</fullName>
    </submittedName>
</protein>
<dbReference type="AlphaFoldDB" id="A0A1N6WRR0"/>
<proteinExistence type="predicted"/>
<dbReference type="OrthoDB" id="1452136at2"/>
<evidence type="ECO:0000313" key="2">
    <source>
        <dbReference type="Proteomes" id="UP000186953"/>
    </source>
</evidence>
<gene>
    <name evidence="1" type="ORF">SAMN05421797_104195</name>
</gene>
<organism evidence="1 2">
    <name type="scientific">Maribacter ulvicola</name>
    <dbReference type="NCBI Taxonomy" id="228959"/>
    <lineage>
        <taxon>Bacteria</taxon>
        <taxon>Pseudomonadati</taxon>
        <taxon>Bacteroidota</taxon>
        <taxon>Flavobacteriia</taxon>
        <taxon>Flavobacteriales</taxon>
        <taxon>Flavobacteriaceae</taxon>
        <taxon>Maribacter</taxon>
    </lineage>
</organism>